<evidence type="ECO:0000256" key="6">
    <source>
        <dbReference type="RuleBase" id="RU003515"/>
    </source>
</evidence>
<feature type="binding site" evidence="5">
    <location>
        <position position="1443"/>
    </location>
    <ligand>
        <name>a divalent metal cation</name>
        <dbReference type="ChEBI" id="CHEBI:60240"/>
    </ligand>
</feature>
<feature type="compositionally biased region" description="Basic and acidic residues" evidence="7">
    <location>
        <begin position="989"/>
        <end position="998"/>
    </location>
</feature>
<feature type="region of interest" description="Disordered" evidence="7">
    <location>
        <begin position="1065"/>
        <end position="1124"/>
    </location>
</feature>
<dbReference type="SMART" id="SM00316">
    <property type="entry name" value="S1"/>
    <property type="match status" value="7"/>
</dbReference>
<dbReference type="Pfam" id="PF05843">
    <property type="entry name" value="Suf"/>
    <property type="match status" value="1"/>
</dbReference>
<dbReference type="PANTHER" id="PTHR23270:SF10">
    <property type="entry name" value="PROTEIN RRP5 HOMOLOG"/>
    <property type="match status" value="1"/>
</dbReference>
<keyword evidence="11" id="KW-1185">Reference proteome</keyword>
<comment type="cofactor">
    <cofactor evidence="5">
        <name>Mn(2+)</name>
        <dbReference type="ChEBI" id="CHEBI:29035"/>
    </cofactor>
    <cofactor evidence="5">
        <name>Mg(2+)</name>
        <dbReference type="ChEBI" id="CHEBI:18420"/>
    </cofactor>
    <text evidence="5">Manganese or magnesium. Binds 1 divalent metal ion per monomer in the absence of substrate. May bind a second metal ion after substrate binding.</text>
</comment>
<proteinExistence type="inferred from homology"/>
<protein>
    <recommendedName>
        <fullName evidence="6">Ribonuclease</fullName>
        <ecNumber evidence="6">3.1.26.4</ecNumber>
    </recommendedName>
</protein>
<comment type="function">
    <text evidence="6">Endonuclease that specifically degrades the RNA of RNA-DNA hybrids.</text>
</comment>
<evidence type="ECO:0000313" key="11">
    <source>
        <dbReference type="Proteomes" id="UP000310200"/>
    </source>
</evidence>
<comment type="subcellular location">
    <subcellularLocation>
        <location evidence="1">Nucleus</location>
        <location evidence="1">Nucleolus</location>
    </subcellularLocation>
</comment>
<dbReference type="CDD" id="cd07181">
    <property type="entry name" value="RNase_HII_eukaryota_like"/>
    <property type="match status" value="1"/>
</dbReference>
<dbReference type="InterPro" id="IPR003107">
    <property type="entry name" value="HAT"/>
</dbReference>
<keyword evidence="3" id="KW-0677">Repeat</keyword>
<evidence type="ECO:0000256" key="4">
    <source>
        <dbReference type="ARBA" id="ARBA00023242"/>
    </source>
</evidence>
<feature type="domain" description="S1 motif" evidence="8">
    <location>
        <begin position="420"/>
        <end position="489"/>
    </location>
</feature>
<dbReference type="InterPro" id="IPR012340">
    <property type="entry name" value="NA-bd_OB-fold"/>
</dbReference>
<dbReference type="InterPro" id="IPR003029">
    <property type="entry name" value="S1_domain"/>
</dbReference>
<evidence type="ECO:0000256" key="7">
    <source>
        <dbReference type="SAM" id="MobiDB-lite"/>
    </source>
</evidence>
<feature type="binding site" evidence="5">
    <location>
        <position position="1444"/>
    </location>
    <ligand>
        <name>a divalent metal cation</name>
        <dbReference type="ChEBI" id="CHEBI:60240"/>
    </ligand>
</feature>
<evidence type="ECO:0000256" key="1">
    <source>
        <dbReference type="ARBA" id="ARBA00004604"/>
    </source>
</evidence>
<dbReference type="InterPro" id="IPR008847">
    <property type="entry name" value="Suf"/>
</dbReference>
<dbReference type="Gene3D" id="1.25.40.10">
    <property type="entry name" value="Tetratricopeptide repeat domain"/>
    <property type="match status" value="2"/>
</dbReference>
<dbReference type="InterPro" id="IPR057302">
    <property type="entry name" value="Rrp5_S1"/>
</dbReference>
<dbReference type="Gene3D" id="2.40.50.140">
    <property type="entry name" value="Nucleic acid-binding proteins"/>
    <property type="match status" value="4"/>
</dbReference>
<feature type="domain" description="S1 motif" evidence="8">
    <location>
        <begin position="509"/>
        <end position="577"/>
    </location>
</feature>
<feature type="compositionally biased region" description="Polar residues" evidence="7">
    <location>
        <begin position="957"/>
        <end position="966"/>
    </location>
</feature>
<dbReference type="Pfam" id="PF23459">
    <property type="entry name" value="S1_RRP5"/>
    <property type="match status" value="1"/>
</dbReference>
<dbReference type="InterPro" id="IPR036397">
    <property type="entry name" value="RNaseH_sf"/>
</dbReference>
<keyword evidence="5 6" id="KW-0540">Nuclease</keyword>
<dbReference type="GO" id="GO:0004523">
    <property type="term" value="F:RNA-DNA hybrid ribonuclease activity"/>
    <property type="evidence" value="ECO:0007669"/>
    <property type="project" value="UniProtKB-UniRule"/>
</dbReference>
<feature type="compositionally biased region" description="Acidic residues" evidence="7">
    <location>
        <begin position="1030"/>
        <end position="1044"/>
    </location>
</feature>
<dbReference type="Gene3D" id="3.30.420.10">
    <property type="entry name" value="Ribonuclease H-like superfamily/Ribonuclease H"/>
    <property type="match status" value="1"/>
</dbReference>
<feature type="region of interest" description="Disordered" evidence="7">
    <location>
        <begin position="1"/>
        <end position="20"/>
    </location>
</feature>
<name>A0A4S2JS21_9HYME</name>
<keyword evidence="5 6" id="KW-0378">Hydrolase</keyword>
<evidence type="ECO:0000256" key="3">
    <source>
        <dbReference type="ARBA" id="ARBA00022737"/>
    </source>
</evidence>
<dbReference type="InterPro" id="IPR045209">
    <property type="entry name" value="Rrp5"/>
</dbReference>
<dbReference type="GO" id="GO:0006401">
    <property type="term" value="P:RNA catabolic process"/>
    <property type="evidence" value="ECO:0007669"/>
    <property type="project" value="UniProtKB-UniRule"/>
</dbReference>
<keyword evidence="5 6" id="KW-0255">Endonuclease</keyword>
<dbReference type="Pfam" id="PF00575">
    <property type="entry name" value="S1"/>
    <property type="match status" value="1"/>
</dbReference>
<feature type="compositionally biased region" description="Acidic residues" evidence="7">
    <location>
        <begin position="1077"/>
        <end position="1086"/>
    </location>
</feature>
<dbReference type="SUPFAM" id="SSF53098">
    <property type="entry name" value="Ribonuclease H-like"/>
    <property type="match status" value="1"/>
</dbReference>
<feature type="compositionally biased region" description="Basic residues" evidence="7">
    <location>
        <begin position="1001"/>
        <end position="1010"/>
    </location>
</feature>
<dbReference type="GO" id="GO:0006364">
    <property type="term" value="P:rRNA processing"/>
    <property type="evidence" value="ECO:0007669"/>
    <property type="project" value="UniProtKB-KW"/>
</dbReference>
<sequence length="1663" mass="187072">MHMTLESFPRGGKKPPGIKRLTDAPFEEKLKSKRHKTQTKKRKDNAIVEETNLIPTTADRLCQTIPREGLILLGRVSEVSEYHLLVSLPGGFVGQVQATDLGQSYTNLLQDIIDAKAVQSNDFKPLPDLFKPGDYVTCCIKSINNESKWSCSLSMEPQLINQNVNTSYLAKDTKVVCTVKSIEDHGYIVDTGIANVRAFVATEDIEKGKQYCSQLLCAVKEIKTVDNTSVIKLSTKRKKIDRINSHDVVSLDVLVPGTKLPLYVTKVLSNGLQVTFGKDNVGFINQIYLNNPLSTYADNTEVTGTLLYILPTVKLAYFSLLADTSEKEMLRIGDIVERAKVLYRESSGLILKLSKSGLRGYISFRRTNVPFAKIPTEFKEGSTHKCRILAYNWLEHFYVCTMEEEILRQKYFSAFDLNIGDVLTVTIHIEPSNSVIHAQVGRIWGIVPIEHVSDSGLSAVHKLKAGDSVEARVLDKVDNDNKRVKFTLKQSLIKSKLPVLHRFEDAKCGKKYHGTVSMIDKNGLLVRFYGKVKGWVPRGTLDRDTRDMNWNYSVGQTVTVCIESVEKDNGRMKLRIVSEEEKQSVSFSIGEMVEGTVTESSIKGIYLMIRKEDDENVATSFLPAGHMAPCIEVGSLLASRCAPGDVISALVFATKPAVILSRTFVTQEKYRSFDSLKIGDCIPCTVRYILQDGVRVVLPIENYSKLGFVSYKNVSNFEELYTNQILFVKITAINKREKELTLTMSLKDVWESPSEYEVKMMSAVDILSLYLSKLSELARATYYESRPISSATLGQKVTGTVKNITEHGLVLQLNDQLMATVRKDHCFGNPQVGDQVFGTILWKNYVHELADVSLLPRIINGISSKQRMLPELPTGVTLKAEILMITKWFILVVVKRNGAGYLAALPVRRHANDNSPDLTPYRVHAKIRLYVIMKGSESDIVPICMLKSAFETPKNTITAGQSTSKKGQLKRKVVSTPHDVDLTNLSKKAPKEVPKEAPQKASKKSLKKKNEKKDEIEVNKEEIRIKDIDENSESAEDSVDEDETEATKSAGRLRVPECGFSWDEKAKLAASASAETSSDDEEEPEEEPKRKKKKKLSAAERREQERQKEREIRQREEALASNQAPSSVDQFDKLVLSSPDSSLVWLQYMAYHLQATEIDKARAVARRAIKTINFREENERLNVWNAWLNLESRYGTAESLNDVFQEAVKTNDAYKVYMHMLTVHADAGRKAELEKLISTVIGKFRQDPQTWIDCGGALLKIGMKEKSRQIMQRALQSLPVSQHVNLLVRFANLENKLGDKERAQTLFENILSSYPKRVDVWSCYVDCLIKSENIDLARKVLERACVQTLPPRKMKTLFTKFINFEEKYGICLELKESDQENENPVKNGNREEKKDLCNEAINGIVRREDLHPFFERSDHSVNKVHFSAVPQICRDEPCQLGVDEAGRGPVLGPMVYGISYSPLSQKQLLVDLGCADSKSLTEKKRDEIFDDICKHRDSIGWAIDVISPNVIANSMYRRTKVSLNEVSMMSATNLIRGAIEAGVNVAEIYVDTVGKPESYQARLEGVFPGVKIVVAKKADATYPIVSAASICAKLVRFSWSTAEQILESKAFTVEWEETEETETSNEQKILKFFAKSPTKSSSNVHAKKHPFFTERCLFNATVL</sequence>
<dbReference type="SUPFAM" id="SSF50249">
    <property type="entry name" value="Nucleic acid-binding proteins"/>
    <property type="match status" value="6"/>
</dbReference>
<dbReference type="InterPro" id="IPR024567">
    <property type="entry name" value="RNase_HII/HIII_dom"/>
</dbReference>
<feature type="binding site" evidence="5">
    <location>
        <position position="1551"/>
    </location>
    <ligand>
        <name>a divalent metal cation</name>
        <dbReference type="ChEBI" id="CHEBI:60240"/>
    </ligand>
</feature>
<dbReference type="GO" id="GO:0046872">
    <property type="term" value="F:metal ion binding"/>
    <property type="evidence" value="ECO:0007669"/>
    <property type="project" value="UniProtKB-KW"/>
</dbReference>
<feature type="region of interest" description="Disordered" evidence="7">
    <location>
        <begin position="1027"/>
        <end position="1052"/>
    </location>
</feature>
<dbReference type="InterPro" id="IPR011990">
    <property type="entry name" value="TPR-like_helical_dom_sf"/>
</dbReference>
<dbReference type="EC" id="3.1.26.4" evidence="6"/>
<evidence type="ECO:0000259" key="9">
    <source>
        <dbReference type="PROSITE" id="PS51975"/>
    </source>
</evidence>
<evidence type="ECO:0000313" key="10">
    <source>
        <dbReference type="EMBL" id="TGZ37589.1"/>
    </source>
</evidence>
<keyword evidence="5" id="KW-0479">Metal-binding</keyword>
<comment type="caution">
    <text evidence="10">The sequence shown here is derived from an EMBL/GenBank/DDBJ whole genome shotgun (WGS) entry which is preliminary data.</text>
</comment>
<reference evidence="10 11" key="1">
    <citation type="journal article" date="2019" name="Philos. Trans. R. Soc. Lond., B, Biol. Sci.">
        <title>Ant behaviour and brain gene expression of defending hosts depend on the ecological success of the intruding social parasite.</title>
        <authorList>
            <person name="Kaur R."/>
            <person name="Stoldt M."/>
            <person name="Jongepier E."/>
            <person name="Feldmeyer B."/>
            <person name="Menzel F."/>
            <person name="Bornberg-Bauer E."/>
            <person name="Foitzik S."/>
        </authorList>
    </citation>
    <scope>NUCLEOTIDE SEQUENCE [LARGE SCALE GENOMIC DNA]</scope>
    <source>
        <tissue evidence="10">Whole body</tissue>
    </source>
</reference>
<dbReference type="Proteomes" id="UP000310200">
    <property type="component" value="Unassembled WGS sequence"/>
</dbReference>
<evidence type="ECO:0000256" key="5">
    <source>
        <dbReference type="PROSITE-ProRule" id="PRU01319"/>
    </source>
</evidence>
<feature type="domain" description="S1 motif" evidence="8">
    <location>
        <begin position="69"/>
        <end position="156"/>
    </location>
</feature>
<evidence type="ECO:0000256" key="2">
    <source>
        <dbReference type="ARBA" id="ARBA00022552"/>
    </source>
</evidence>
<accession>A0A4S2JS21</accession>
<feature type="compositionally biased region" description="Basic and acidic residues" evidence="7">
    <location>
        <begin position="1097"/>
        <end position="1118"/>
    </location>
</feature>
<gene>
    <name evidence="10" type="ORF">DBV15_03890</name>
</gene>
<dbReference type="SUPFAM" id="SSF48452">
    <property type="entry name" value="TPR-like"/>
    <property type="match status" value="2"/>
</dbReference>
<dbReference type="PROSITE" id="PS50126">
    <property type="entry name" value="S1"/>
    <property type="match status" value="3"/>
</dbReference>
<dbReference type="PANTHER" id="PTHR23270">
    <property type="entry name" value="PROGRAMMED CELL DEATH PROTEIN 11 PRE-RRNA PROCESSING PROTEIN RRP5"/>
    <property type="match status" value="1"/>
</dbReference>
<dbReference type="Pfam" id="PF01351">
    <property type="entry name" value="RNase_HII"/>
    <property type="match status" value="1"/>
</dbReference>
<keyword evidence="2" id="KW-0698">rRNA processing</keyword>
<dbReference type="STRING" id="300112.A0A4S2JS21"/>
<feature type="domain" description="RNase H type-2" evidence="9">
    <location>
        <begin position="1437"/>
        <end position="1650"/>
    </location>
</feature>
<comment type="similarity">
    <text evidence="6">Belongs to the RNase HII family.</text>
</comment>
<comment type="catalytic activity">
    <reaction evidence="5 6">
        <text>Endonucleolytic cleavage to 5'-phosphomonoester.</text>
        <dbReference type="EC" id="3.1.26.4"/>
    </reaction>
</comment>
<dbReference type="GO" id="GO:0032040">
    <property type="term" value="C:small-subunit processome"/>
    <property type="evidence" value="ECO:0007669"/>
    <property type="project" value="TreeGrafter"/>
</dbReference>
<dbReference type="GO" id="GO:0003723">
    <property type="term" value="F:RNA binding"/>
    <property type="evidence" value="ECO:0007669"/>
    <property type="project" value="UniProtKB-UniRule"/>
</dbReference>
<dbReference type="EMBL" id="QBLH01003534">
    <property type="protein sequence ID" value="TGZ37589.1"/>
    <property type="molecule type" value="Genomic_DNA"/>
</dbReference>
<dbReference type="PROSITE" id="PS51975">
    <property type="entry name" value="RNASE_H_2"/>
    <property type="match status" value="1"/>
</dbReference>
<dbReference type="FunFam" id="3.30.420.10:FF:000016">
    <property type="entry name" value="Ribonuclease"/>
    <property type="match status" value="1"/>
</dbReference>
<dbReference type="SMART" id="SM00386">
    <property type="entry name" value="HAT"/>
    <property type="match status" value="5"/>
</dbReference>
<keyword evidence="4" id="KW-0539">Nucleus</keyword>
<organism evidence="10 11">
    <name type="scientific">Temnothorax longispinosus</name>
    <dbReference type="NCBI Taxonomy" id="300112"/>
    <lineage>
        <taxon>Eukaryota</taxon>
        <taxon>Metazoa</taxon>
        <taxon>Ecdysozoa</taxon>
        <taxon>Arthropoda</taxon>
        <taxon>Hexapoda</taxon>
        <taxon>Insecta</taxon>
        <taxon>Pterygota</taxon>
        <taxon>Neoptera</taxon>
        <taxon>Endopterygota</taxon>
        <taxon>Hymenoptera</taxon>
        <taxon>Apocrita</taxon>
        <taxon>Aculeata</taxon>
        <taxon>Formicoidea</taxon>
        <taxon>Formicidae</taxon>
        <taxon>Myrmicinae</taxon>
        <taxon>Temnothorax</taxon>
    </lineage>
</organism>
<evidence type="ECO:0000259" key="8">
    <source>
        <dbReference type="PROSITE" id="PS50126"/>
    </source>
</evidence>
<dbReference type="InterPro" id="IPR012337">
    <property type="entry name" value="RNaseH-like_sf"/>
</dbReference>
<feature type="region of interest" description="Disordered" evidence="7">
    <location>
        <begin position="957"/>
        <end position="1015"/>
    </location>
</feature>